<organism evidence="4 5">
    <name type="scientific">Parabacteroides merdae</name>
    <dbReference type="NCBI Taxonomy" id="46503"/>
    <lineage>
        <taxon>Bacteria</taxon>
        <taxon>Pseudomonadati</taxon>
        <taxon>Bacteroidota</taxon>
        <taxon>Bacteroidia</taxon>
        <taxon>Bacteroidales</taxon>
        <taxon>Tannerellaceae</taxon>
        <taxon>Parabacteroides</taxon>
    </lineage>
</organism>
<dbReference type="GO" id="GO:0016757">
    <property type="term" value="F:glycosyltransferase activity"/>
    <property type="evidence" value="ECO:0007669"/>
    <property type="project" value="UniProtKB-KW"/>
</dbReference>
<reference evidence="4 5" key="1">
    <citation type="submission" date="2018-08" db="EMBL/GenBank/DDBJ databases">
        <title>A genome reference for cultivated species of the human gut microbiota.</title>
        <authorList>
            <person name="Zou Y."/>
            <person name="Xue W."/>
            <person name="Luo G."/>
        </authorList>
    </citation>
    <scope>NUCLEOTIDE SEQUENCE [LARGE SCALE GENOMIC DNA]</scope>
    <source>
        <strain evidence="4 5">AM16-50</strain>
    </source>
</reference>
<dbReference type="Gene3D" id="3.90.550.10">
    <property type="entry name" value="Spore Coat Polysaccharide Biosynthesis Protein SpsA, Chain A"/>
    <property type="match status" value="1"/>
</dbReference>
<keyword evidence="1" id="KW-0328">Glycosyltransferase</keyword>
<protein>
    <recommendedName>
        <fullName evidence="6">Glycosyltransferase family 8 protein</fullName>
    </recommendedName>
</protein>
<dbReference type="PANTHER" id="PTHR13778">
    <property type="entry name" value="GLYCOSYLTRANSFERASE 8 DOMAIN-CONTAINING PROTEIN"/>
    <property type="match status" value="1"/>
</dbReference>
<dbReference type="PANTHER" id="PTHR13778:SF47">
    <property type="entry name" value="LIPOPOLYSACCHARIDE 1,3-GALACTOSYLTRANSFERASE"/>
    <property type="match status" value="1"/>
</dbReference>
<evidence type="ECO:0000256" key="2">
    <source>
        <dbReference type="ARBA" id="ARBA00022679"/>
    </source>
</evidence>
<gene>
    <name evidence="4" type="ORF">DW191_07080</name>
</gene>
<evidence type="ECO:0008006" key="6">
    <source>
        <dbReference type="Google" id="ProtNLM"/>
    </source>
</evidence>
<dbReference type="AlphaFoldDB" id="A0A3R6EDK4"/>
<evidence type="ECO:0000313" key="4">
    <source>
        <dbReference type="EMBL" id="RHH78435.1"/>
    </source>
</evidence>
<dbReference type="EMBL" id="QRKC01000002">
    <property type="protein sequence ID" value="RHH78435.1"/>
    <property type="molecule type" value="Genomic_DNA"/>
</dbReference>
<dbReference type="GO" id="GO:0046872">
    <property type="term" value="F:metal ion binding"/>
    <property type="evidence" value="ECO:0007669"/>
    <property type="project" value="UniProtKB-KW"/>
</dbReference>
<dbReference type="InterPro" id="IPR029044">
    <property type="entry name" value="Nucleotide-diphossugar_trans"/>
</dbReference>
<dbReference type="SUPFAM" id="SSF53448">
    <property type="entry name" value="Nucleotide-diphospho-sugar transferases"/>
    <property type="match status" value="1"/>
</dbReference>
<keyword evidence="3" id="KW-0479">Metal-binding</keyword>
<evidence type="ECO:0000256" key="1">
    <source>
        <dbReference type="ARBA" id="ARBA00022676"/>
    </source>
</evidence>
<dbReference type="InterPro" id="IPR002495">
    <property type="entry name" value="Glyco_trans_8"/>
</dbReference>
<accession>A0A3R6EDK4</accession>
<dbReference type="Pfam" id="PF01501">
    <property type="entry name" value="Glyco_transf_8"/>
    <property type="match status" value="1"/>
</dbReference>
<evidence type="ECO:0000256" key="3">
    <source>
        <dbReference type="ARBA" id="ARBA00022723"/>
    </source>
</evidence>
<dbReference type="InterPro" id="IPR050748">
    <property type="entry name" value="Glycosyltrans_8_dom-fam"/>
</dbReference>
<name>A0A3R6EDK4_9BACT</name>
<keyword evidence="2" id="KW-0808">Transferase</keyword>
<evidence type="ECO:0000313" key="5">
    <source>
        <dbReference type="Proteomes" id="UP000283732"/>
    </source>
</evidence>
<dbReference type="RefSeq" id="WP_122291057.1">
    <property type="nucleotide sequence ID" value="NZ_JBCHFL010000005.1"/>
</dbReference>
<proteinExistence type="predicted"/>
<comment type="caution">
    <text evidence="4">The sequence shown here is derived from an EMBL/GenBank/DDBJ whole genome shotgun (WGS) entry which is preliminary data.</text>
</comment>
<dbReference type="Proteomes" id="UP000283732">
    <property type="component" value="Unassembled WGS sequence"/>
</dbReference>
<sequence>METVHVALPSDENYIVGLTATAGSMAYHASRDVVLSIHVLDGGIHDDTFDAFAKKIHRLHPHVEFSRIKVDEALFANFPVWAGNRMTYARLMLSEALPDVKHIIYSDTDYLWLADIAELWAQRQDDVIFASTVDQGGTIEKEQVWAKSKGLELDPNKYFCAGLSFYNLELFRKEHIIEQVADFLKKYPDVLFADQTAMNHLLLGRVRIVDEKWQTLSMCLTPQNVGKPVAIHYAGDIPWTRGKFWTWTLSDASLLWYAMMDEINQVPLGTTLKSKLTLWQRFYKRALANLYKCEFTAKIFNAVLKVTGREAYIRNITLYCKNLGLNSRRAVKWILK</sequence>